<name>A0ABY9AJI9_PARCI</name>
<dbReference type="InterPro" id="IPR042100">
    <property type="entry name" value="Bug_dom1"/>
</dbReference>
<dbReference type="EMBL" id="CP127363">
    <property type="protein sequence ID" value="WIY47110.1"/>
    <property type="molecule type" value="Genomic_DNA"/>
</dbReference>
<accession>A0ABY9AJI9</accession>
<dbReference type="RefSeq" id="WP_041827522.1">
    <property type="nucleotide sequence ID" value="NZ_CP023687.1"/>
</dbReference>
<keyword evidence="2" id="KW-0732">Signal</keyword>
<sequence>MPSPTSRLSRRRTLGTLAALAAAHAIPARAAPWPNRPVSLVVPFAAGGGTDTIARLIAIAPAGTPAPAIAALAKALRDIVAQEEVQSRMVALGLEPVTSTPEQAVEIWRHSLSRAAPIVRRANIAL</sequence>
<dbReference type="GeneID" id="79793019"/>
<feature type="signal peptide" evidence="2">
    <location>
        <begin position="1"/>
        <end position="30"/>
    </location>
</feature>
<organism evidence="3 4">
    <name type="scientific">Paracidovorax citrulli</name>
    <name type="common">Acidovorax citrulli</name>
    <dbReference type="NCBI Taxonomy" id="80869"/>
    <lineage>
        <taxon>Bacteria</taxon>
        <taxon>Pseudomonadati</taxon>
        <taxon>Pseudomonadota</taxon>
        <taxon>Betaproteobacteria</taxon>
        <taxon>Burkholderiales</taxon>
        <taxon>Comamonadaceae</taxon>
        <taxon>Paracidovorax</taxon>
    </lineage>
</organism>
<comment type="similarity">
    <text evidence="1">Belongs to the UPF0065 (bug) family.</text>
</comment>
<proteinExistence type="inferred from homology"/>
<dbReference type="PROSITE" id="PS51318">
    <property type="entry name" value="TAT"/>
    <property type="match status" value="1"/>
</dbReference>
<evidence type="ECO:0000313" key="3">
    <source>
        <dbReference type="EMBL" id="WIY47110.1"/>
    </source>
</evidence>
<dbReference type="InterPro" id="IPR006311">
    <property type="entry name" value="TAT_signal"/>
</dbReference>
<feature type="chain" id="PRO_5045859200" evidence="2">
    <location>
        <begin position="31"/>
        <end position="126"/>
    </location>
</feature>
<dbReference type="Gene3D" id="3.40.190.150">
    <property type="entry name" value="Bordetella uptake gene, domain 1"/>
    <property type="match status" value="2"/>
</dbReference>
<evidence type="ECO:0000256" key="1">
    <source>
        <dbReference type="ARBA" id="ARBA00006987"/>
    </source>
</evidence>
<dbReference type="Proteomes" id="UP001242732">
    <property type="component" value="Chromosome"/>
</dbReference>
<keyword evidence="4" id="KW-1185">Reference proteome</keyword>
<evidence type="ECO:0000256" key="2">
    <source>
        <dbReference type="SAM" id="SignalP"/>
    </source>
</evidence>
<dbReference type="PANTHER" id="PTHR42928">
    <property type="entry name" value="TRICARBOXYLATE-BINDING PROTEIN"/>
    <property type="match status" value="1"/>
</dbReference>
<dbReference type="InterPro" id="IPR005064">
    <property type="entry name" value="BUG"/>
</dbReference>
<evidence type="ECO:0000313" key="4">
    <source>
        <dbReference type="Proteomes" id="UP001242732"/>
    </source>
</evidence>
<reference evidence="3 4" key="1">
    <citation type="submission" date="2023-06" db="EMBL/GenBank/DDBJ databases">
        <authorList>
            <person name="Ham H."/>
            <person name="Park D.S."/>
        </authorList>
    </citation>
    <scope>NUCLEOTIDE SEQUENCE [LARGE SCALE GENOMIC DNA]</scope>
    <source>
        <strain evidence="3 4">KACC 17005</strain>
    </source>
</reference>
<protein>
    <submittedName>
        <fullName evidence="3">Tripartite tricarboxylate transporter substrate-binding protein</fullName>
    </submittedName>
</protein>
<gene>
    <name evidence="3" type="ORF">QRO08_14790</name>
</gene>
<dbReference type="PANTHER" id="PTHR42928:SF5">
    <property type="entry name" value="BLR1237 PROTEIN"/>
    <property type="match status" value="1"/>
</dbReference>